<accession>A0A914VAV9</accession>
<keyword evidence="7" id="KW-0325">Glycoprotein</keyword>
<comment type="caution">
    <text evidence="8">Lacks conserved residue(s) required for the propagation of feature annotation.</text>
</comment>
<proteinExistence type="inferred from homology"/>
<comment type="subcellular location">
    <subcellularLocation>
        <location evidence="1">Cell membrane</location>
        <topology evidence="1">Multi-pass membrane protein</topology>
    </subcellularLocation>
    <subcellularLocation>
        <location evidence="8">Membrane</location>
        <topology evidence="8">Multi-pass membrane protein</topology>
    </subcellularLocation>
</comment>
<dbReference type="Pfam" id="PF04547">
    <property type="entry name" value="Anoctamin"/>
    <property type="match status" value="1"/>
</dbReference>
<feature type="transmembrane region" description="Helical" evidence="8">
    <location>
        <begin position="405"/>
        <end position="426"/>
    </location>
</feature>
<evidence type="ECO:0000259" key="11">
    <source>
        <dbReference type="Pfam" id="PF16178"/>
    </source>
</evidence>
<dbReference type="PANTHER" id="PTHR12308:SF73">
    <property type="entry name" value="ANOCTAMIN"/>
    <property type="match status" value="1"/>
</dbReference>
<dbReference type="WBParaSite" id="PSAMB.scaffold1652size28987.g14222.t1">
    <property type="protein sequence ID" value="PSAMB.scaffold1652size28987.g14222.t1"/>
    <property type="gene ID" value="PSAMB.scaffold1652size28987.g14222"/>
</dbReference>
<evidence type="ECO:0000256" key="6">
    <source>
        <dbReference type="ARBA" id="ARBA00023136"/>
    </source>
</evidence>
<feature type="region of interest" description="Disordered" evidence="9">
    <location>
        <begin position="38"/>
        <end position="60"/>
    </location>
</feature>
<dbReference type="AlphaFoldDB" id="A0A914VAV9"/>
<organism evidence="12 13">
    <name type="scientific">Plectus sambesii</name>
    <dbReference type="NCBI Taxonomy" id="2011161"/>
    <lineage>
        <taxon>Eukaryota</taxon>
        <taxon>Metazoa</taxon>
        <taxon>Ecdysozoa</taxon>
        <taxon>Nematoda</taxon>
        <taxon>Chromadorea</taxon>
        <taxon>Plectida</taxon>
        <taxon>Plectina</taxon>
        <taxon>Plectoidea</taxon>
        <taxon>Plectidae</taxon>
        <taxon>Plectus</taxon>
    </lineage>
</organism>
<comment type="similarity">
    <text evidence="2 8">Belongs to the anoctamin family.</text>
</comment>
<sequence>MKRSCMTIAWSRARRFVSSGRRSRRALSSFRRFRRSTMSSTTLQESSMTPRDNEEDVLRPTFSAPPQSFPRIDYVLVYDHRDVAHDARRNIFHQRIRRLGLQIDIEQVGNHSFVKIFCPFDRLCYEAEKMGLEMPLKGCEIRELESSGFLAWIWKYFVTDNEVDFVSGPFATDKLYLFEGFENELTLFRSGLRSLLVHNLLMEPLPDTSFSPTAWGDSSPATSLRRLATTQSVRSRANKDFDPEHDYNLPRLLLQGIYKDSFVMHDRSVDDPSYTKLKERDPEQHTALMKRLQKFHDPRRELNETWTKLFKFQPLWKIRNYFGEKIALYCAWMGLLISFLWIPSIAGVAVYGNALYQVIQNHTIQTCKCYASNQTLSDGSRQCGEEKTVSDYIALDIVGVLRRSFIHFGSANALFSFAICVWAALFTEFWKRKNNTLAYRWDCNKWEATEQDRPEFVGTETQLDPIAKEMIPIYPESKRILRYFVSFLVVLLMMLCVIATIGTAIIAKVFFRVEAKCLTGEPAEMSDFVPECDDKNDYEKSPFWCILVGTFFPALFMAWSVMIWERIYLIVVRQLNKWENHQTQSDYNDSYILKLFAFQFINHYAVLFYMIAIRPDEYGFQENGILWLGSDYKDTCEKLTCTSAASLQVLLLMVIKPVTKFCHDMAIP</sequence>
<evidence type="ECO:0000256" key="2">
    <source>
        <dbReference type="ARBA" id="ARBA00009671"/>
    </source>
</evidence>
<feature type="transmembrane region" description="Helical" evidence="8">
    <location>
        <begin position="541"/>
        <end position="564"/>
    </location>
</feature>
<dbReference type="GO" id="GO:0005254">
    <property type="term" value="F:chloride channel activity"/>
    <property type="evidence" value="ECO:0007669"/>
    <property type="project" value="TreeGrafter"/>
</dbReference>
<feature type="transmembrane region" description="Helical" evidence="8">
    <location>
        <begin position="326"/>
        <end position="351"/>
    </location>
</feature>
<dbReference type="GO" id="GO:0005886">
    <property type="term" value="C:plasma membrane"/>
    <property type="evidence" value="ECO:0007669"/>
    <property type="project" value="UniProtKB-SubCell"/>
</dbReference>
<dbReference type="Proteomes" id="UP000887566">
    <property type="component" value="Unplaced"/>
</dbReference>
<evidence type="ECO:0000256" key="5">
    <source>
        <dbReference type="ARBA" id="ARBA00022989"/>
    </source>
</evidence>
<dbReference type="GO" id="GO:0046983">
    <property type="term" value="F:protein dimerization activity"/>
    <property type="evidence" value="ECO:0007669"/>
    <property type="project" value="InterPro"/>
</dbReference>
<evidence type="ECO:0000256" key="3">
    <source>
        <dbReference type="ARBA" id="ARBA00022475"/>
    </source>
</evidence>
<evidence type="ECO:0000259" key="10">
    <source>
        <dbReference type="Pfam" id="PF04547"/>
    </source>
</evidence>
<dbReference type="Pfam" id="PF16178">
    <property type="entry name" value="Anoct_dimer"/>
    <property type="match status" value="1"/>
</dbReference>
<feature type="transmembrane region" description="Helical" evidence="8">
    <location>
        <begin position="480"/>
        <end position="506"/>
    </location>
</feature>
<dbReference type="InterPro" id="IPR032394">
    <property type="entry name" value="Anoct_dimer"/>
</dbReference>
<dbReference type="InterPro" id="IPR007632">
    <property type="entry name" value="Anoctamin"/>
</dbReference>
<evidence type="ECO:0000256" key="4">
    <source>
        <dbReference type="ARBA" id="ARBA00022692"/>
    </source>
</evidence>
<feature type="domain" description="Anoctamin dimerisation" evidence="11">
    <location>
        <begin position="71"/>
        <end position="202"/>
    </location>
</feature>
<keyword evidence="6 8" id="KW-0472">Membrane</keyword>
<dbReference type="PANTHER" id="PTHR12308">
    <property type="entry name" value="ANOCTAMIN"/>
    <property type="match status" value="1"/>
</dbReference>
<keyword evidence="5 8" id="KW-1133">Transmembrane helix</keyword>
<evidence type="ECO:0000313" key="13">
    <source>
        <dbReference type="WBParaSite" id="PSAMB.scaffold1652size28987.g14222.t1"/>
    </source>
</evidence>
<protein>
    <recommendedName>
        <fullName evidence="8">Anoctamin</fullName>
    </recommendedName>
</protein>
<feature type="compositionally biased region" description="Polar residues" evidence="9">
    <location>
        <begin position="41"/>
        <end position="50"/>
    </location>
</feature>
<feature type="domain" description="Anoctamin transmembrane" evidence="10">
    <location>
        <begin position="318"/>
        <end position="668"/>
    </location>
</feature>
<evidence type="ECO:0000313" key="12">
    <source>
        <dbReference type="Proteomes" id="UP000887566"/>
    </source>
</evidence>
<keyword evidence="12" id="KW-1185">Reference proteome</keyword>
<keyword evidence="3" id="KW-1003">Cell membrane</keyword>
<evidence type="ECO:0000256" key="8">
    <source>
        <dbReference type="RuleBase" id="RU280814"/>
    </source>
</evidence>
<reference evidence="13" key="1">
    <citation type="submission" date="2022-11" db="UniProtKB">
        <authorList>
            <consortium name="WormBaseParasite"/>
        </authorList>
    </citation>
    <scope>IDENTIFICATION</scope>
</reference>
<evidence type="ECO:0000256" key="7">
    <source>
        <dbReference type="ARBA" id="ARBA00023180"/>
    </source>
</evidence>
<name>A0A914VAV9_9BILA</name>
<keyword evidence="4 8" id="KW-0812">Transmembrane</keyword>
<evidence type="ECO:0000256" key="1">
    <source>
        <dbReference type="ARBA" id="ARBA00004651"/>
    </source>
</evidence>
<evidence type="ECO:0000256" key="9">
    <source>
        <dbReference type="SAM" id="MobiDB-lite"/>
    </source>
</evidence>
<dbReference type="InterPro" id="IPR049452">
    <property type="entry name" value="Anoctamin_TM"/>
</dbReference>